<dbReference type="InterPro" id="IPR011598">
    <property type="entry name" value="bHLH_dom"/>
</dbReference>
<comment type="similarity">
    <text evidence="1">Belongs to the MAX family.</text>
</comment>
<dbReference type="SMART" id="SM00353">
    <property type="entry name" value="HLH"/>
    <property type="match status" value="1"/>
</dbReference>
<reference evidence="12" key="3">
    <citation type="submission" date="2025-09" db="UniProtKB">
        <authorList>
            <consortium name="Ensembl"/>
        </authorList>
    </citation>
    <scope>IDENTIFICATION</scope>
</reference>
<reference evidence="13" key="1">
    <citation type="submission" date="2012-01" db="EMBL/GenBank/DDBJ databases">
        <title>The Genome Sequence of Oreochromis niloticus (Nile Tilapia).</title>
        <authorList>
            <consortium name="Broad Institute Genome Assembly Team"/>
            <consortium name="Broad Institute Sequencing Platform"/>
            <person name="Di Palma F."/>
            <person name="Johnson J."/>
            <person name="Lander E.S."/>
            <person name="Lindblad-Toh K."/>
        </authorList>
    </citation>
    <scope>NUCLEOTIDE SEQUENCE [LARGE SCALE GENOMIC DNA]</scope>
</reference>
<dbReference type="CDD" id="cd11406">
    <property type="entry name" value="bHLHzip_Max"/>
    <property type="match status" value="1"/>
</dbReference>
<proteinExistence type="inferred from homology"/>
<dbReference type="Pfam" id="PF00010">
    <property type="entry name" value="HLH"/>
    <property type="match status" value="1"/>
</dbReference>
<name>A0A669CZS8_ORENI</name>
<dbReference type="GO" id="GO:0045944">
    <property type="term" value="P:positive regulation of transcription by RNA polymerase II"/>
    <property type="evidence" value="ECO:0007669"/>
    <property type="project" value="TreeGrafter"/>
</dbReference>
<dbReference type="GO" id="GO:0090575">
    <property type="term" value="C:RNA polymerase II transcription regulator complex"/>
    <property type="evidence" value="ECO:0007669"/>
    <property type="project" value="TreeGrafter"/>
</dbReference>
<evidence type="ECO:0000256" key="1">
    <source>
        <dbReference type="ARBA" id="ARBA00007628"/>
    </source>
</evidence>
<protein>
    <recommendedName>
        <fullName evidence="2">Protein max</fullName>
    </recommendedName>
    <alternativeName>
        <fullName evidence="8">Myc-associated factor X</fullName>
    </alternativeName>
</protein>
<evidence type="ECO:0000256" key="10">
    <source>
        <dbReference type="SAM" id="Phobius"/>
    </source>
</evidence>
<dbReference type="PANTHER" id="PTHR10328:SF3">
    <property type="entry name" value="PROTEIN MAX"/>
    <property type="match status" value="1"/>
</dbReference>
<feature type="transmembrane region" description="Helical" evidence="10">
    <location>
        <begin position="78"/>
        <end position="100"/>
    </location>
</feature>
<dbReference type="Proteomes" id="UP000005207">
    <property type="component" value="Linkage group LG19"/>
</dbReference>
<keyword evidence="5" id="KW-0010">Activator</keyword>
<organism evidence="12 13">
    <name type="scientific">Oreochromis niloticus</name>
    <name type="common">Nile tilapia</name>
    <name type="synonym">Tilapia nilotica</name>
    <dbReference type="NCBI Taxonomy" id="8128"/>
    <lineage>
        <taxon>Eukaryota</taxon>
        <taxon>Metazoa</taxon>
        <taxon>Chordata</taxon>
        <taxon>Craniata</taxon>
        <taxon>Vertebrata</taxon>
        <taxon>Euteleostomi</taxon>
        <taxon>Actinopterygii</taxon>
        <taxon>Neopterygii</taxon>
        <taxon>Teleostei</taxon>
        <taxon>Neoteleostei</taxon>
        <taxon>Acanthomorphata</taxon>
        <taxon>Ovalentaria</taxon>
        <taxon>Cichlomorphae</taxon>
        <taxon>Cichliformes</taxon>
        <taxon>Cichlidae</taxon>
        <taxon>African cichlids</taxon>
        <taxon>Pseudocrenilabrinae</taxon>
        <taxon>Oreochromini</taxon>
        <taxon>Oreochromis</taxon>
    </lineage>
</organism>
<evidence type="ECO:0000256" key="5">
    <source>
        <dbReference type="ARBA" id="ARBA00023159"/>
    </source>
</evidence>
<feature type="region of interest" description="Disordered" evidence="9">
    <location>
        <begin position="200"/>
        <end position="254"/>
    </location>
</feature>
<dbReference type="GO" id="GO:0003677">
    <property type="term" value="F:DNA binding"/>
    <property type="evidence" value="ECO:0007669"/>
    <property type="project" value="UniProtKB-KW"/>
</dbReference>
<evidence type="ECO:0000313" key="12">
    <source>
        <dbReference type="Ensembl" id="ENSONIP00000053666.1"/>
    </source>
</evidence>
<keyword evidence="13" id="KW-1185">Reference proteome</keyword>
<keyword evidence="10" id="KW-1133">Transmembrane helix</keyword>
<keyword evidence="3" id="KW-0805">Transcription regulation</keyword>
<dbReference type="PANTHER" id="PTHR10328">
    <property type="entry name" value="PROTEIN MAX MYC-ASSOCIATED FACTOR X"/>
    <property type="match status" value="1"/>
</dbReference>
<evidence type="ECO:0000256" key="7">
    <source>
        <dbReference type="ARBA" id="ARBA00023242"/>
    </source>
</evidence>
<sequence>MYFEGDPTPRTCGKYSFSSKNRTYANQLCVAQSYFNYHRPLLYCACAVDVFAVHVCRRITCGEAVGCHVSAVAEFRAWFYYLLPAFATLSISFFPSYLFFFNRRMSENDDIEVDSDADKRAHHNALERKRRDHIKDSFHSLRDSVPALQGEKASRAQILDKATEYIQYMRRKNHTHQQDIDDLKKQNALLEQQVRALEKAKGNTQLQTNYSSDSSLYTNRKGSAVSAFDGGSDSSSESESDETPNRKKLRVELS</sequence>
<dbReference type="Ensembl" id="ENSONIT00000077562.1">
    <property type="protein sequence ID" value="ENSONIP00000053666.1"/>
    <property type="gene ID" value="ENSONIG00000036376.1"/>
</dbReference>
<reference evidence="12" key="2">
    <citation type="submission" date="2025-08" db="UniProtKB">
        <authorList>
            <consortium name="Ensembl"/>
        </authorList>
    </citation>
    <scope>IDENTIFICATION</scope>
</reference>
<evidence type="ECO:0000256" key="9">
    <source>
        <dbReference type="SAM" id="MobiDB-lite"/>
    </source>
</evidence>
<dbReference type="InParanoid" id="A0A669CZS8"/>
<keyword evidence="6" id="KW-0804">Transcription</keyword>
<evidence type="ECO:0000259" key="11">
    <source>
        <dbReference type="PROSITE" id="PS50888"/>
    </source>
</evidence>
<evidence type="ECO:0000256" key="6">
    <source>
        <dbReference type="ARBA" id="ARBA00023163"/>
    </source>
</evidence>
<evidence type="ECO:0000313" key="13">
    <source>
        <dbReference type="Proteomes" id="UP000005207"/>
    </source>
</evidence>
<keyword evidence="7" id="KW-0539">Nucleus</keyword>
<dbReference type="FunFam" id="4.10.280.10:FF:000049">
    <property type="entry name" value="MAX isoform 16"/>
    <property type="match status" value="1"/>
</dbReference>
<dbReference type="Gene3D" id="4.10.280.10">
    <property type="entry name" value="Helix-loop-helix DNA-binding domain"/>
    <property type="match status" value="1"/>
</dbReference>
<evidence type="ECO:0000256" key="2">
    <source>
        <dbReference type="ARBA" id="ARBA00017633"/>
    </source>
</evidence>
<dbReference type="AlphaFoldDB" id="A0A669CZS8"/>
<keyword evidence="4" id="KW-0238">DNA-binding</keyword>
<dbReference type="GO" id="GO:0003700">
    <property type="term" value="F:DNA-binding transcription factor activity"/>
    <property type="evidence" value="ECO:0007669"/>
    <property type="project" value="TreeGrafter"/>
</dbReference>
<accession>A0A669CZS8</accession>
<keyword evidence="10" id="KW-0472">Membrane</keyword>
<dbReference type="SUPFAM" id="SSF47459">
    <property type="entry name" value="HLH, helix-loop-helix DNA-binding domain"/>
    <property type="match status" value="1"/>
</dbReference>
<evidence type="ECO:0000256" key="3">
    <source>
        <dbReference type="ARBA" id="ARBA00023015"/>
    </source>
</evidence>
<gene>
    <name evidence="12" type="primary">MAX</name>
</gene>
<dbReference type="PROSITE" id="PS50888">
    <property type="entry name" value="BHLH"/>
    <property type="match status" value="1"/>
</dbReference>
<evidence type="ECO:0000256" key="8">
    <source>
        <dbReference type="ARBA" id="ARBA00029944"/>
    </source>
</evidence>
<feature type="compositionally biased region" description="Polar residues" evidence="9">
    <location>
        <begin position="202"/>
        <end position="221"/>
    </location>
</feature>
<keyword evidence="10" id="KW-0812">Transmembrane</keyword>
<dbReference type="GeneTree" id="ENSGT00530000064011"/>
<evidence type="ECO:0000256" key="4">
    <source>
        <dbReference type="ARBA" id="ARBA00023125"/>
    </source>
</evidence>
<dbReference type="InterPro" id="IPR036638">
    <property type="entry name" value="HLH_DNA-bd_sf"/>
</dbReference>
<feature type="domain" description="BHLH" evidence="11">
    <location>
        <begin position="118"/>
        <end position="169"/>
    </location>
</feature>
<dbReference type="GO" id="GO:0046983">
    <property type="term" value="F:protein dimerization activity"/>
    <property type="evidence" value="ECO:0007669"/>
    <property type="project" value="InterPro"/>
</dbReference>
<feature type="compositionally biased region" description="Low complexity" evidence="9">
    <location>
        <begin position="222"/>
        <end position="235"/>
    </location>
</feature>